<evidence type="ECO:0000313" key="2">
    <source>
        <dbReference type="Proteomes" id="UP001107558"/>
    </source>
</evidence>
<dbReference type="AlphaFoldDB" id="A0A9J6BGD7"/>
<reference evidence="1" key="1">
    <citation type="submission" date="2021-03" db="EMBL/GenBank/DDBJ databases">
        <title>Chromosome level genome of the anhydrobiotic midge Polypedilum vanderplanki.</title>
        <authorList>
            <person name="Yoshida Y."/>
            <person name="Kikawada T."/>
            <person name="Gusev O."/>
        </authorList>
    </citation>
    <scope>NUCLEOTIDE SEQUENCE</scope>
    <source>
        <strain evidence="1">NIAS01</strain>
        <tissue evidence="1">Whole body or cell culture</tissue>
    </source>
</reference>
<dbReference type="PANTHER" id="PTHR20898">
    <property type="entry name" value="DAEDALUS ON 3-RELATED-RELATED"/>
    <property type="match status" value="1"/>
</dbReference>
<evidence type="ECO:0000313" key="1">
    <source>
        <dbReference type="EMBL" id="KAG5668534.1"/>
    </source>
</evidence>
<protein>
    <submittedName>
        <fullName evidence="1">Uncharacterized protein</fullName>
    </submittedName>
</protein>
<proteinExistence type="predicted"/>
<sequence>MTKLECEVLSKTISSHKCYLRAYNRRSPSGNVEIFLERKPVNVKLAISGTHKLTKDGIQKPIFNVENIEICKFIKVTSTDLYLKAFIEWFSSILKDVDQICTDKGQISFYNFTIPESPYLMVLPNGYYETVYTFSDDLEKNILKVFIHAKINVRVTKFECKTSKKTISDCNCTIRAYNRRSPVMNADFIYKRITDNLKITFRPYHKLQLESSYKQVFEFEGVEICKIMKGANDNKFFKTVIDWIRTILPNFDRVCTHKGKFSFRNITFPDSPFVKVFPVGYYMAKFIAHDELDDMIFQALVNLIFTKQL</sequence>
<dbReference type="Proteomes" id="UP001107558">
    <property type="component" value="Chromosome 4"/>
</dbReference>
<keyword evidence="2" id="KW-1185">Reference proteome</keyword>
<accession>A0A9J6BGD7</accession>
<dbReference type="EMBL" id="JADBJN010000004">
    <property type="protein sequence ID" value="KAG5668534.1"/>
    <property type="molecule type" value="Genomic_DNA"/>
</dbReference>
<gene>
    <name evidence="1" type="ORF">PVAND_016472</name>
</gene>
<comment type="caution">
    <text evidence="1">The sequence shown here is derived from an EMBL/GenBank/DDBJ whole genome shotgun (WGS) entry which is preliminary data.</text>
</comment>
<organism evidence="1 2">
    <name type="scientific">Polypedilum vanderplanki</name>
    <name type="common">Sleeping chironomid midge</name>
    <dbReference type="NCBI Taxonomy" id="319348"/>
    <lineage>
        <taxon>Eukaryota</taxon>
        <taxon>Metazoa</taxon>
        <taxon>Ecdysozoa</taxon>
        <taxon>Arthropoda</taxon>
        <taxon>Hexapoda</taxon>
        <taxon>Insecta</taxon>
        <taxon>Pterygota</taxon>
        <taxon>Neoptera</taxon>
        <taxon>Endopterygota</taxon>
        <taxon>Diptera</taxon>
        <taxon>Nematocera</taxon>
        <taxon>Chironomoidea</taxon>
        <taxon>Chironomidae</taxon>
        <taxon>Chironominae</taxon>
        <taxon>Polypedilum</taxon>
        <taxon>Polypedilum</taxon>
    </lineage>
</organism>
<name>A0A9J6BGD7_POLVA</name>